<evidence type="ECO:0000256" key="4">
    <source>
        <dbReference type="ARBA" id="ARBA00023012"/>
    </source>
</evidence>
<dbReference type="InterPro" id="IPR001789">
    <property type="entry name" value="Sig_transdc_resp-reg_receiver"/>
</dbReference>
<dbReference type="InterPro" id="IPR011006">
    <property type="entry name" value="CheY-like_superfamily"/>
</dbReference>
<feature type="domain" description="Response regulatory" evidence="11">
    <location>
        <begin position="7"/>
        <end position="115"/>
    </location>
</feature>
<evidence type="ECO:0000256" key="6">
    <source>
        <dbReference type="ARBA" id="ARBA00023125"/>
    </source>
</evidence>
<dbReference type="Gene3D" id="3.40.50.2300">
    <property type="match status" value="1"/>
</dbReference>
<dbReference type="RefSeq" id="WP_049746664.1">
    <property type="nucleotide sequence ID" value="NZ_CP012150.1"/>
</dbReference>
<dbReference type="SUPFAM" id="SSF46785">
    <property type="entry name" value="Winged helix' DNA-binding domain"/>
    <property type="match status" value="1"/>
</dbReference>
<dbReference type="GO" id="GO:0000156">
    <property type="term" value="F:phosphorelay response regulator activity"/>
    <property type="evidence" value="ECO:0007669"/>
    <property type="project" value="TreeGrafter"/>
</dbReference>
<keyword evidence="5 9" id="KW-0805">Transcription regulation</keyword>
<dbReference type="PIRSF" id="PIRSF006171">
    <property type="entry name" value="RR_citrat_malat"/>
    <property type="match status" value="1"/>
</dbReference>
<dbReference type="EMBL" id="CP012150">
    <property type="protein sequence ID" value="AKS34215.1"/>
    <property type="molecule type" value="Genomic_DNA"/>
</dbReference>
<dbReference type="GO" id="GO:0003700">
    <property type="term" value="F:DNA-binding transcription factor activity"/>
    <property type="evidence" value="ECO:0007669"/>
    <property type="project" value="InterPro"/>
</dbReference>
<dbReference type="KEGG" id="mgo:AFA91_22575"/>
<evidence type="ECO:0000256" key="1">
    <source>
        <dbReference type="ARBA" id="ARBA00004496"/>
    </source>
</evidence>
<dbReference type="Proteomes" id="UP000062255">
    <property type="component" value="Chromosome"/>
</dbReference>
<evidence type="ECO:0000256" key="8">
    <source>
        <dbReference type="ARBA" id="ARBA00023163"/>
    </source>
</evidence>
<dbReference type="InterPro" id="IPR024187">
    <property type="entry name" value="Sig_transdc_resp-reg_cit/mal"/>
</dbReference>
<dbReference type="Pfam" id="PF00072">
    <property type="entry name" value="Response_reg"/>
    <property type="match status" value="1"/>
</dbReference>
<keyword evidence="8 9" id="KW-0804">Transcription</keyword>
<keyword evidence="2 9" id="KW-0963">Cytoplasm</keyword>
<evidence type="ECO:0000256" key="7">
    <source>
        <dbReference type="ARBA" id="ARBA00023159"/>
    </source>
</evidence>
<reference evidence="12 13" key="1">
    <citation type="submission" date="2015-07" db="EMBL/GenBank/DDBJ databases">
        <title>Complete genome sequence of Mycobacterium goodii X7B, a facultative thermophilic biodesulfurizing bacterium.</title>
        <authorList>
            <person name="Yu B."/>
            <person name="Li F."/>
            <person name="Xu P."/>
        </authorList>
    </citation>
    <scope>NUCLEOTIDE SEQUENCE [LARGE SCALE GENOMIC DNA]</scope>
    <source>
        <strain evidence="12 13">X7B</strain>
    </source>
</reference>
<protein>
    <recommendedName>
        <fullName evidence="9">Transcriptional regulatory protein</fullName>
    </recommendedName>
</protein>
<dbReference type="PROSITE" id="PS50110">
    <property type="entry name" value="RESPONSE_REGULATORY"/>
    <property type="match status" value="1"/>
</dbReference>
<comment type="subcellular location">
    <subcellularLocation>
        <location evidence="1 9">Cytoplasm</location>
    </subcellularLocation>
</comment>
<evidence type="ECO:0000259" key="11">
    <source>
        <dbReference type="PROSITE" id="PS50110"/>
    </source>
</evidence>
<dbReference type="SMART" id="SM00448">
    <property type="entry name" value="REC"/>
    <property type="match status" value="1"/>
</dbReference>
<proteinExistence type="predicted"/>
<evidence type="ECO:0000256" key="10">
    <source>
        <dbReference type="PROSITE-ProRule" id="PRU00169"/>
    </source>
</evidence>
<dbReference type="Pfam" id="PF09339">
    <property type="entry name" value="HTH_IclR"/>
    <property type="match status" value="1"/>
</dbReference>
<feature type="modified residue" description="4-aspartylphosphate" evidence="10">
    <location>
        <position position="55"/>
    </location>
</feature>
<organism evidence="12 13">
    <name type="scientific">Mycolicibacterium goodii</name>
    <name type="common">Mycobacterium goodii</name>
    <dbReference type="NCBI Taxonomy" id="134601"/>
    <lineage>
        <taxon>Bacteria</taxon>
        <taxon>Bacillati</taxon>
        <taxon>Actinomycetota</taxon>
        <taxon>Actinomycetes</taxon>
        <taxon>Mycobacteriales</taxon>
        <taxon>Mycobacteriaceae</taxon>
        <taxon>Mycolicibacterium</taxon>
    </lineage>
</organism>
<dbReference type="AlphaFoldDB" id="A0A0K0X9Z2"/>
<gene>
    <name evidence="12" type="ORF">AFA91_22575</name>
</gene>
<keyword evidence="6 9" id="KW-0238">DNA-binding</keyword>
<dbReference type="GO" id="GO:0005737">
    <property type="term" value="C:cytoplasm"/>
    <property type="evidence" value="ECO:0007669"/>
    <property type="project" value="UniProtKB-SubCell"/>
</dbReference>
<evidence type="ECO:0000256" key="5">
    <source>
        <dbReference type="ARBA" id="ARBA00023015"/>
    </source>
</evidence>
<name>A0A0K0X9Z2_MYCGD</name>
<dbReference type="SUPFAM" id="SSF52172">
    <property type="entry name" value="CheY-like"/>
    <property type="match status" value="1"/>
</dbReference>
<evidence type="ECO:0000313" key="13">
    <source>
        <dbReference type="Proteomes" id="UP000062255"/>
    </source>
</evidence>
<dbReference type="PANTHER" id="PTHR45526">
    <property type="entry name" value="TRANSCRIPTIONAL REGULATORY PROTEIN DPIA"/>
    <property type="match status" value="1"/>
</dbReference>
<dbReference type="InterPro" id="IPR051271">
    <property type="entry name" value="2C-system_Tx_regulators"/>
</dbReference>
<dbReference type="GO" id="GO:0003677">
    <property type="term" value="F:DNA binding"/>
    <property type="evidence" value="ECO:0007669"/>
    <property type="project" value="UniProtKB-KW"/>
</dbReference>
<dbReference type="OrthoDB" id="7187989at2"/>
<evidence type="ECO:0000256" key="3">
    <source>
        <dbReference type="ARBA" id="ARBA00022553"/>
    </source>
</evidence>
<accession>A0A0K0X9Z2</accession>
<keyword evidence="4 9" id="KW-0902">Two-component regulatory system</keyword>
<keyword evidence="7 9" id="KW-0010">Activator</keyword>
<dbReference type="InterPro" id="IPR005471">
    <property type="entry name" value="Tscrpt_reg_IclR_N"/>
</dbReference>
<dbReference type="PANTHER" id="PTHR45526:SF1">
    <property type="entry name" value="TRANSCRIPTIONAL REGULATORY PROTEIN DCUR-RELATED"/>
    <property type="match status" value="1"/>
</dbReference>
<evidence type="ECO:0000256" key="2">
    <source>
        <dbReference type="ARBA" id="ARBA00022490"/>
    </source>
</evidence>
<dbReference type="Gene3D" id="1.10.10.10">
    <property type="entry name" value="Winged helix-like DNA-binding domain superfamily/Winged helix DNA-binding domain"/>
    <property type="match status" value="1"/>
</dbReference>
<dbReference type="PATRIC" id="fig|134601.6.peg.4661"/>
<dbReference type="InterPro" id="IPR036390">
    <property type="entry name" value="WH_DNA-bd_sf"/>
</dbReference>
<sequence length="227" mass="23736">MGGAELKVLVVDDDFRVANMHAGIVNAVPGFTVTDTVTTLAAAHKAAPVDLALVDVYLPDGSGIDFVRGLQCDSMVLSAATDAPTIRAAIAAGALSYLVKPFAPTDLAARLSGYARYRRILSGTNLGAGDVDSALDALRPRVTPQQSPTAVANPTKQLVLEALRASGRPMSSAEVSAEIGVSRATAQRYLSTLANSGDVKIQLRYGTTGRPEQEFFAVQKPTGRPAR</sequence>
<keyword evidence="3 10" id="KW-0597">Phosphoprotein</keyword>
<dbReference type="STRING" id="134601.AFA91_22575"/>
<evidence type="ECO:0000313" key="12">
    <source>
        <dbReference type="EMBL" id="AKS34215.1"/>
    </source>
</evidence>
<dbReference type="InterPro" id="IPR036388">
    <property type="entry name" value="WH-like_DNA-bd_sf"/>
</dbReference>
<evidence type="ECO:0000256" key="9">
    <source>
        <dbReference type="PIRNR" id="PIRNR006171"/>
    </source>
</evidence>